<sequence length="101" mass="10876">AFYIVLLGYSLTHISTWGAIGIIRLITIEILPTDRRGTGIGFRSLIGGFGGTLGLILSGVAILFLGLGTTFIIFVMGHFAVIPLAYFFLKETKGVELSEIK</sequence>
<name>X1CFA0_9ZZZZ</name>
<reference evidence="3" key="1">
    <citation type="journal article" date="2014" name="Front. Microbiol.">
        <title>High frequency of phylogenetically diverse reductive dehalogenase-homologous genes in deep subseafloor sedimentary metagenomes.</title>
        <authorList>
            <person name="Kawai M."/>
            <person name="Futagami T."/>
            <person name="Toyoda A."/>
            <person name="Takaki Y."/>
            <person name="Nishi S."/>
            <person name="Hori S."/>
            <person name="Arai W."/>
            <person name="Tsubouchi T."/>
            <person name="Morono Y."/>
            <person name="Uchiyama I."/>
            <person name="Ito T."/>
            <person name="Fujiyama A."/>
            <person name="Inagaki F."/>
            <person name="Takami H."/>
        </authorList>
    </citation>
    <scope>NUCLEOTIDE SEQUENCE</scope>
    <source>
        <strain evidence="3">Expedition CK06-06</strain>
    </source>
</reference>
<accession>X1CFA0</accession>
<evidence type="ECO:0000313" key="3">
    <source>
        <dbReference type="EMBL" id="GAG91787.1"/>
    </source>
</evidence>
<evidence type="ECO:0000259" key="2">
    <source>
        <dbReference type="PROSITE" id="PS50850"/>
    </source>
</evidence>
<dbReference type="AlphaFoldDB" id="X1CFA0"/>
<dbReference type="Gene3D" id="1.20.1250.20">
    <property type="entry name" value="MFS general substrate transporter like domains"/>
    <property type="match status" value="1"/>
</dbReference>
<feature type="domain" description="Major facilitator superfamily (MFS) profile" evidence="2">
    <location>
        <begin position="1"/>
        <end position="93"/>
    </location>
</feature>
<dbReference type="EMBL" id="BART01028646">
    <property type="protein sequence ID" value="GAG91787.1"/>
    <property type="molecule type" value="Genomic_DNA"/>
</dbReference>
<keyword evidence="1" id="KW-0812">Transmembrane</keyword>
<proteinExistence type="predicted"/>
<protein>
    <recommendedName>
        <fullName evidence="2">Major facilitator superfamily (MFS) profile domain-containing protein</fullName>
    </recommendedName>
</protein>
<keyword evidence="1" id="KW-1133">Transmembrane helix</keyword>
<comment type="caution">
    <text evidence="3">The sequence shown here is derived from an EMBL/GenBank/DDBJ whole genome shotgun (WGS) entry which is preliminary data.</text>
</comment>
<organism evidence="3">
    <name type="scientific">marine sediment metagenome</name>
    <dbReference type="NCBI Taxonomy" id="412755"/>
    <lineage>
        <taxon>unclassified sequences</taxon>
        <taxon>metagenomes</taxon>
        <taxon>ecological metagenomes</taxon>
    </lineage>
</organism>
<feature type="transmembrane region" description="Helical" evidence="1">
    <location>
        <begin position="40"/>
        <end position="65"/>
    </location>
</feature>
<feature type="transmembrane region" description="Helical" evidence="1">
    <location>
        <begin position="71"/>
        <end position="89"/>
    </location>
</feature>
<keyword evidence="1" id="KW-0472">Membrane</keyword>
<evidence type="ECO:0000256" key="1">
    <source>
        <dbReference type="SAM" id="Phobius"/>
    </source>
</evidence>
<feature type="non-terminal residue" evidence="3">
    <location>
        <position position="1"/>
    </location>
</feature>
<dbReference type="SUPFAM" id="SSF103473">
    <property type="entry name" value="MFS general substrate transporter"/>
    <property type="match status" value="1"/>
</dbReference>
<dbReference type="InterPro" id="IPR036259">
    <property type="entry name" value="MFS_trans_sf"/>
</dbReference>
<dbReference type="GO" id="GO:0022857">
    <property type="term" value="F:transmembrane transporter activity"/>
    <property type="evidence" value="ECO:0007669"/>
    <property type="project" value="InterPro"/>
</dbReference>
<dbReference type="InterPro" id="IPR020846">
    <property type="entry name" value="MFS_dom"/>
</dbReference>
<gene>
    <name evidence="3" type="ORF">S01H4_50453</name>
</gene>
<dbReference type="PROSITE" id="PS50850">
    <property type="entry name" value="MFS"/>
    <property type="match status" value="1"/>
</dbReference>
<feature type="transmembrane region" description="Helical" evidence="1">
    <location>
        <begin position="6"/>
        <end position="28"/>
    </location>
</feature>